<dbReference type="Gene3D" id="3.40.30.10">
    <property type="entry name" value="Glutaredoxin"/>
    <property type="match status" value="1"/>
</dbReference>
<reference evidence="2" key="1">
    <citation type="submission" date="2024-05" db="EMBL/GenBank/DDBJ databases">
        <title>Planctomycetes of the genus Singulisphaera possess chitinolytic capabilities.</title>
        <authorList>
            <person name="Ivanova A."/>
        </authorList>
    </citation>
    <scope>NUCLEOTIDE SEQUENCE</scope>
    <source>
        <strain evidence="2">Ch08T</strain>
    </source>
</reference>
<dbReference type="PROSITE" id="PS51352">
    <property type="entry name" value="THIOREDOXIN_2"/>
    <property type="match status" value="1"/>
</dbReference>
<dbReference type="PANTHER" id="PTHR42852:SF13">
    <property type="entry name" value="PROTEIN DIPZ"/>
    <property type="match status" value="1"/>
</dbReference>
<dbReference type="AlphaFoldDB" id="A0AAU7C7D6"/>
<feature type="domain" description="Thioredoxin" evidence="1">
    <location>
        <begin position="63"/>
        <end position="203"/>
    </location>
</feature>
<evidence type="ECO:0000259" key="1">
    <source>
        <dbReference type="PROSITE" id="PS51352"/>
    </source>
</evidence>
<gene>
    <name evidence="2" type="ORF">V5E97_22525</name>
</gene>
<dbReference type="SUPFAM" id="SSF52833">
    <property type="entry name" value="Thioredoxin-like"/>
    <property type="match status" value="1"/>
</dbReference>
<dbReference type="InterPro" id="IPR036249">
    <property type="entry name" value="Thioredoxin-like_sf"/>
</dbReference>
<dbReference type="Pfam" id="PF00578">
    <property type="entry name" value="AhpC-TSA"/>
    <property type="match status" value="1"/>
</dbReference>
<evidence type="ECO:0000313" key="2">
    <source>
        <dbReference type="EMBL" id="XBH01124.1"/>
    </source>
</evidence>
<dbReference type="EMBL" id="CP155447">
    <property type="protein sequence ID" value="XBH01124.1"/>
    <property type="molecule type" value="Genomic_DNA"/>
</dbReference>
<dbReference type="GO" id="GO:0016209">
    <property type="term" value="F:antioxidant activity"/>
    <property type="evidence" value="ECO:0007669"/>
    <property type="project" value="InterPro"/>
</dbReference>
<dbReference type="InterPro" id="IPR013766">
    <property type="entry name" value="Thioredoxin_domain"/>
</dbReference>
<name>A0AAU7C7D6_9BACT</name>
<proteinExistence type="predicted"/>
<dbReference type="RefSeq" id="WP_406693813.1">
    <property type="nucleotide sequence ID" value="NZ_CP155447.1"/>
</dbReference>
<dbReference type="CDD" id="cd02966">
    <property type="entry name" value="TlpA_like_family"/>
    <property type="match status" value="1"/>
</dbReference>
<dbReference type="InterPro" id="IPR000866">
    <property type="entry name" value="AhpC/TSA"/>
</dbReference>
<dbReference type="PANTHER" id="PTHR42852">
    <property type="entry name" value="THIOL:DISULFIDE INTERCHANGE PROTEIN DSBE"/>
    <property type="match status" value="1"/>
</dbReference>
<dbReference type="GO" id="GO:0016491">
    <property type="term" value="F:oxidoreductase activity"/>
    <property type="evidence" value="ECO:0007669"/>
    <property type="project" value="InterPro"/>
</dbReference>
<accession>A0AAU7C7D6</accession>
<organism evidence="2">
    <name type="scientific">Singulisphaera sp. Ch08</name>
    <dbReference type="NCBI Taxonomy" id="3120278"/>
    <lineage>
        <taxon>Bacteria</taxon>
        <taxon>Pseudomonadati</taxon>
        <taxon>Planctomycetota</taxon>
        <taxon>Planctomycetia</taxon>
        <taxon>Isosphaerales</taxon>
        <taxon>Isosphaeraceae</taxon>
        <taxon>Singulisphaera</taxon>
    </lineage>
</organism>
<protein>
    <submittedName>
        <fullName evidence="2">TlpA disulfide reductase family protein</fullName>
    </submittedName>
</protein>
<sequence length="203" mass="21945">MVRSDLLRRGVGLAGVLGIVLGLISLGADRSTDESAAPAGESQIPDKWLEGTESSRAQRFADLKVGEDPPALKLGEWKNADQLALGDLKGKVVLLDFWATWCGPCLASIPHNNDLYERFKDDGLVLIGVCHSRGADLMGKTADDKGIKYPVAADVDGETVAAFAVDSFPDYYFIDRAGKLRILDCRNDKVEDAIKLLLAEKAK</sequence>
<dbReference type="InterPro" id="IPR050553">
    <property type="entry name" value="Thioredoxin_ResA/DsbE_sf"/>
</dbReference>